<dbReference type="AlphaFoldDB" id="A0A4R4AK42"/>
<dbReference type="Gene3D" id="3.30.310.70">
    <property type="entry name" value="TT1751-like domain"/>
    <property type="match status" value="1"/>
</dbReference>
<name>A0A4R4AK42_MARGR</name>
<evidence type="ECO:0008006" key="4">
    <source>
        <dbReference type="Google" id="ProtNLM"/>
    </source>
</evidence>
<dbReference type="InterPro" id="IPR035923">
    <property type="entry name" value="TT1751-like_sf"/>
</dbReference>
<reference evidence="2 3" key="1">
    <citation type="submission" date="2019-03" db="EMBL/GenBank/DDBJ databases">
        <title>Genomic Encyclopedia of Type Strains, Phase IV (KMG-IV): sequencing the most valuable type-strain genomes for metagenomic binning, comparative biology and taxonomic classification.</title>
        <authorList>
            <person name="Goeker M."/>
        </authorList>
    </citation>
    <scope>NUCLEOTIDE SEQUENCE [LARGE SCALE GENOMIC DNA]</scope>
    <source>
        <strain evidence="2 3">DSM 203</strain>
    </source>
</reference>
<sequence>MSRITRALCALALLCAPLSSPLAAGGAVVHQAETSLEAALDGLQAAILERGLYINNVLDLGEMFARTGADLGFTEPVYGEARSVEFCSAVLSREMMREDPTRIVNCPFVVSLYTLPGDPATVHAAYRAVPAELQAASPVMREVAELLDALARAALAW</sequence>
<dbReference type="RefSeq" id="WP_123142710.1">
    <property type="nucleotide sequence ID" value="NZ_NRRH01000002.1"/>
</dbReference>
<gene>
    <name evidence="2" type="ORF">EDC29_101177</name>
</gene>
<evidence type="ECO:0000256" key="1">
    <source>
        <dbReference type="SAM" id="SignalP"/>
    </source>
</evidence>
<comment type="caution">
    <text evidence="2">The sequence shown here is derived from an EMBL/GenBank/DDBJ whole genome shotgun (WGS) entry which is preliminary data.</text>
</comment>
<feature type="signal peptide" evidence="1">
    <location>
        <begin position="1"/>
        <end position="24"/>
    </location>
</feature>
<protein>
    <recommendedName>
        <fullName evidence="4">DUF302 domain-containing protein</fullName>
    </recommendedName>
</protein>
<accession>A0A4R4AK42</accession>
<evidence type="ECO:0000313" key="3">
    <source>
        <dbReference type="Proteomes" id="UP000295247"/>
    </source>
</evidence>
<dbReference type="Proteomes" id="UP000295247">
    <property type="component" value="Unassembled WGS sequence"/>
</dbReference>
<dbReference type="EMBL" id="SMDC01000001">
    <property type="protein sequence ID" value="TCW39761.1"/>
    <property type="molecule type" value="Genomic_DNA"/>
</dbReference>
<dbReference type="SUPFAM" id="SSF103247">
    <property type="entry name" value="TT1751-like"/>
    <property type="match status" value="1"/>
</dbReference>
<proteinExistence type="predicted"/>
<organism evidence="2 3">
    <name type="scientific">Marichromatium gracile</name>
    <name type="common">Chromatium gracile</name>
    <dbReference type="NCBI Taxonomy" id="1048"/>
    <lineage>
        <taxon>Bacteria</taxon>
        <taxon>Pseudomonadati</taxon>
        <taxon>Pseudomonadota</taxon>
        <taxon>Gammaproteobacteria</taxon>
        <taxon>Chromatiales</taxon>
        <taxon>Chromatiaceae</taxon>
        <taxon>Marichromatium</taxon>
    </lineage>
</organism>
<keyword evidence="1" id="KW-0732">Signal</keyword>
<evidence type="ECO:0000313" key="2">
    <source>
        <dbReference type="EMBL" id="TCW39761.1"/>
    </source>
</evidence>
<feature type="chain" id="PRO_5020826255" description="DUF302 domain-containing protein" evidence="1">
    <location>
        <begin position="25"/>
        <end position="157"/>
    </location>
</feature>